<dbReference type="Proteomes" id="UP000699462">
    <property type="component" value="Unassembled WGS sequence"/>
</dbReference>
<organism evidence="1 2">
    <name type="scientific">Paragonimus westermani</name>
    <dbReference type="NCBI Taxonomy" id="34504"/>
    <lineage>
        <taxon>Eukaryota</taxon>
        <taxon>Metazoa</taxon>
        <taxon>Spiralia</taxon>
        <taxon>Lophotrochozoa</taxon>
        <taxon>Platyhelminthes</taxon>
        <taxon>Trematoda</taxon>
        <taxon>Digenea</taxon>
        <taxon>Plagiorchiida</taxon>
        <taxon>Troglotremata</taxon>
        <taxon>Troglotrematidae</taxon>
        <taxon>Paragonimus</taxon>
    </lineage>
</organism>
<dbReference type="EMBL" id="JTDF01014530">
    <property type="protein sequence ID" value="KAF8563095.1"/>
    <property type="molecule type" value="Genomic_DNA"/>
</dbReference>
<reference evidence="1 2" key="1">
    <citation type="submission" date="2019-07" db="EMBL/GenBank/DDBJ databases">
        <title>Annotation for the trematode Paragonimus westermani.</title>
        <authorList>
            <person name="Choi Y.-J."/>
        </authorList>
    </citation>
    <scope>NUCLEOTIDE SEQUENCE [LARGE SCALE GENOMIC DNA]</scope>
    <source>
        <strain evidence="1">180907_Pwestermani</strain>
    </source>
</reference>
<protein>
    <submittedName>
        <fullName evidence="1">Uncharacterized protein</fullName>
    </submittedName>
</protein>
<proteinExistence type="predicted"/>
<accession>A0A8T0D5H5</accession>
<sequence>MLRISSTTFNHRDLHKQRNMLFFLSLINTSHKKFVLWTS</sequence>
<name>A0A8T0D5H5_9TREM</name>
<evidence type="ECO:0000313" key="2">
    <source>
        <dbReference type="Proteomes" id="UP000699462"/>
    </source>
</evidence>
<evidence type="ECO:0000313" key="1">
    <source>
        <dbReference type="EMBL" id="KAF8563095.1"/>
    </source>
</evidence>
<gene>
    <name evidence="1" type="ORF">P879_11515</name>
</gene>
<dbReference type="AlphaFoldDB" id="A0A8T0D5H5"/>
<keyword evidence="2" id="KW-1185">Reference proteome</keyword>
<comment type="caution">
    <text evidence="1">The sequence shown here is derived from an EMBL/GenBank/DDBJ whole genome shotgun (WGS) entry which is preliminary data.</text>
</comment>